<organism evidence="1 2">
    <name type="scientific">Pseudomonas benzenivorans</name>
    <dbReference type="NCBI Taxonomy" id="556533"/>
    <lineage>
        <taxon>Bacteria</taxon>
        <taxon>Pseudomonadati</taxon>
        <taxon>Pseudomonadota</taxon>
        <taxon>Gammaproteobacteria</taxon>
        <taxon>Pseudomonadales</taxon>
        <taxon>Pseudomonadaceae</taxon>
        <taxon>Pseudomonas</taxon>
    </lineage>
</organism>
<evidence type="ECO:0000313" key="2">
    <source>
        <dbReference type="Proteomes" id="UP001305928"/>
    </source>
</evidence>
<evidence type="ECO:0008006" key="3">
    <source>
        <dbReference type="Google" id="ProtNLM"/>
    </source>
</evidence>
<proteinExistence type="predicted"/>
<sequence>MRTKDTFPLFANGVEYSVEADMDGVVTFISLTYQANDPSLWPTITQNPEPGITANIVMRSPSLERAQETIRTAEGVLSFFGLEQIAWGNPEEVYLPETEEEKRKLSVYSMAHSAKKVTILETEPISFDIIGRTLLRADNVSDYEIPLAFFRKGKNDTYENRHIEACLDFLFMLETLFANGKFKTSQVITEYTSSKPLLDAIYSVTENKDLPKIALHRGHSHHKRLSEKYLTRSPTQIAKSFVELRGVLHHHSLKDKNRWHPERHDDFLADALFLEYVCFRVGFDLFSNEVFSKESETEFLDNYKAAKNSGAHT</sequence>
<accession>A0ABZ0PZ79</accession>
<keyword evidence="2" id="KW-1185">Reference proteome</keyword>
<reference evidence="1 2" key="1">
    <citation type="submission" date="2023-11" db="EMBL/GenBank/DDBJ databases">
        <title>Complete genome of Pseudomonas benzenivorans BA3361.</title>
        <authorList>
            <person name="Shin S.Y."/>
            <person name="Song J."/>
            <person name="Kang H."/>
        </authorList>
    </citation>
    <scope>NUCLEOTIDE SEQUENCE [LARGE SCALE GENOMIC DNA]</scope>
    <source>
        <strain evidence="1 2">HNIBRBA3361</strain>
    </source>
</reference>
<dbReference type="RefSeq" id="WP_318645717.1">
    <property type="nucleotide sequence ID" value="NZ_CP137892.1"/>
</dbReference>
<dbReference type="EMBL" id="CP137892">
    <property type="protein sequence ID" value="WPC06538.1"/>
    <property type="molecule type" value="Genomic_DNA"/>
</dbReference>
<protein>
    <recommendedName>
        <fullName evidence="3">ApeA N-terminal domain-containing protein</fullName>
    </recommendedName>
</protein>
<gene>
    <name evidence="1" type="ORF">SBP02_07230</name>
</gene>
<dbReference type="Proteomes" id="UP001305928">
    <property type="component" value="Chromosome"/>
</dbReference>
<name>A0ABZ0PZ79_9PSED</name>
<evidence type="ECO:0000313" key="1">
    <source>
        <dbReference type="EMBL" id="WPC06538.1"/>
    </source>
</evidence>